<feature type="region of interest" description="Disordered" evidence="1">
    <location>
        <begin position="68"/>
        <end position="91"/>
    </location>
</feature>
<dbReference type="EMBL" id="KV876001">
    <property type="protein sequence ID" value="RZR73730.1"/>
    <property type="molecule type" value="Genomic_DNA"/>
</dbReference>
<evidence type="ECO:0000256" key="1">
    <source>
        <dbReference type="SAM" id="MobiDB-lite"/>
    </source>
</evidence>
<accession>A0A445MHK3</accession>
<dbReference type="Proteomes" id="UP000290560">
    <property type="component" value="Unassembled WGS sequence"/>
</dbReference>
<sequence>MARPPTGAIARGQGRPLARVGRLQVEVVPAHRGDRSRARAATARCGLRREAESTIKKEKLVLYAGETEKKRKAEKPLKKDRGKGNKEKERILRSVRIVMTLRAKNRVGN</sequence>
<reference evidence="2" key="1">
    <citation type="journal article" date="2018" name="Data Brief">
        <title>Genome sequence data from 17 accessions of Ensete ventricosum, a staple food crop for millions in Ethiopia.</title>
        <authorList>
            <person name="Yemataw Z."/>
            <person name="Muzemil S."/>
            <person name="Ambachew D."/>
            <person name="Tripathi L."/>
            <person name="Tesfaye K."/>
            <person name="Chala A."/>
            <person name="Farbos A."/>
            <person name="O'Neill P."/>
            <person name="Moore K."/>
            <person name="Grant M."/>
            <person name="Studholme D.J."/>
        </authorList>
    </citation>
    <scope>NUCLEOTIDE SEQUENCE [LARGE SCALE GENOMIC DNA]</scope>
    <source>
        <tissue evidence="2">Leaf</tissue>
    </source>
</reference>
<organism evidence="2">
    <name type="scientific">Ensete ventricosum</name>
    <name type="common">Abyssinian banana</name>
    <name type="synonym">Musa ensete</name>
    <dbReference type="NCBI Taxonomy" id="4639"/>
    <lineage>
        <taxon>Eukaryota</taxon>
        <taxon>Viridiplantae</taxon>
        <taxon>Streptophyta</taxon>
        <taxon>Embryophyta</taxon>
        <taxon>Tracheophyta</taxon>
        <taxon>Spermatophyta</taxon>
        <taxon>Magnoliopsida</taxon>
        <taxon>Liliopsida</taxon>
        <taxon>Zingiberales</taxon>
        <taxon>Musaceae</taxon>
        <taxon>Ensete</taxon>
    </lineage>
</organism>
<name>A0A445MHK3_ENSVE</name>
<gene>
    <name evidence="2" type="ORF">BHM03_00027425</name>
</gene>
<proteinExistence type="predicted"/>
<dbReference type="AlphaFoldDB" id="A0A445MHK3"/>
<evidence type="ECO:0000313" key="2">
    <source>
        <dbReference type="EMBL" id="RZR73730.1"/>
    </source>
</evidence>
<protein>
    <submittedName>
        <fullName evidence="2">Uncharacterized protein</fullName>
    </submittedName>
</protein>